<dbReference type="RefSeq" id="WP_015286520.1">
    <property type="nucleotide sequence ID" value="NC_019943.1"/>
</dbReference>
<accession>L0HJS2</accession>
<organism evidence="2 3">
    <name type="scientific">Methanoregula formicica (strain DSM 22288 / NBRC 105244 / SMSP)</name>
    <dbReference type="NCBI Taxonomy" id="593750"/>
    <lineage>
        <taxon>Archaea</taxon>
        <taxon>Methanobacteriati</taxon>
        <taxon>Methanobacteriota</taxon>
        <taxon>Stenosarchaea group</taxon>
        <taxon>Methanomicrobia</taxon>
        <taxon>Methanomicrobiales</taxon>
        <taxon>Methanoregulaceae</taxon>
        <taxon>Methanoregula</taxon>
    </lineage>
</organism>
<proteinExistence type="predicted"/>
<feature type="compositionally biased region" description="Low complexity" evidence="1">
    <location>
        <begin position="41"/>
        <end position="56"/>
    </location>
</feature>
<sequence precursor="true">MNKIVVSAFILGACLVLALVAGCTQPAAPATTPAPTVVETTAAATEEPTAVPTTPESITPGPTQTLPEIWSMEIQVGSNGEAINPQITATLRGGKGMNVIPAIDVKVTRSDGGVETARMIQPLHVGSSVTLKGTTSNNDRAEVWVITPNGDSVKIYDAYVPFRSFN</sequence>
<dbReference type="EMBL" id="CP003167">
    <property type="protein sequence ID" value="AGB03558.1"/>
    <property type="molecule type" value="Genomic_DNA"/>
</dbReference>
<reference evidence="2 3" key="2">
    <citation type="journal article" date="2014" name="Genome Announc.">
        <title>Complete Genome Sequence of Methanoregula formicica SMSPT, a Mesophilic Hydrogenotrophic Methanogen Isolated from a Methanogenic Upflow Anaerobic Sludge Blanket Reactor.</title>
        <authorList>
            <person name="Yamamoto K."/>
            <person name="Tamaki H."/>
            <person name="Cadillo-Quiroz H."/>
            <person name="Imachi H."/>
            <person name="Kyrpides N."/>
            <person name="Woyke T."/>
            <person name="Goodwin L."/>
            <person name="Zinder S.H."/>
            <person name="Kamagata Y."/>
            <person name="Liu W.T."/>
        </authorList>
    </citation>
    <scope>NUCLEOTIDE SEQUENCE [LARGE SCALE GENOMIC DNA]</scope>
    <source>
        <strain evidence="3">DSM 22288 / NBRC 105244 / SMSP</strain>
    </source>
</reference>
<dbReference type="HOGENOM" id="CLU_1574950_0_0_2"/>
<feature type="region of interest" description="Disordered" evidence="1">
    <location>
        <begin position="41"/>
        <end position="64"/>
    </location>
</feature>
<protein>
    <submittedName>
        <fullName evidence="2">Uncharacterized protein</fullName>
    </submittedName>
</protein>
<dbReference type="eggNOG" id="arCOG07676">
    <property type="taxonomic scope" value="Archaea"/>
</dbReference>
<dbReference type="KEGG" id="mfo:Metfor_2565"/>
<name>L0HJS2_METFS</name>
<reference evidence="3" key="1">
    <citation type="submission" date="2011-12" db="EMBL/GenBank/DDBJ databases">
        <title>Complete sequence of Methanoregula formicicum SMSP.</title>
        <authorList>
            <person name="Lucas S."/>
            <person name="Han J."/>
            <person name="Lapidus A."/>
            <person name="Cheng J.-F."/>
            <person name="Goodwin L."/>
            <person name="Pitluck S."/>
            <person name="Peters L."/>
            <person name="Ovchinnikova G."/>
            <person name="Teshima H."/>
            <person name="Detter J.C."/>
            <person name="Han C."/>
            <person name="Tapia R."/>
            <person name="Land M."/>
            <person name="Hauser L."/>
            <person name="Kyrpides N."/>
            <person name="Ivanova N."/>
            <person name="Pagani I."/>
            <person name="Imachi H."/>
            <person name="Tamaki H."/>
            <person name="Sekiguchi Y."/>
            <person name="Kamagata Y."/>
            <person name="Cadillo-Quiroz H."/>
            <person name="Zinder S."/>
            <person name="Liu W.-T."/>
            <person name="Woyke T."/>
        </authorList>
    </citation>
    <scope>NUCLEOTIDE SEQUENCE [LARGE SCALE GENOMIC DNA]</scope>
    <source>
        <strain evidence="3">DSM 22288 / NBRC 105244 / SMSP</strain>
    </source>
</reference>
<dbReference type="InParanoid" id="L0HJS2"/>
<dbReference type="AlphaFoldDB" id="L0HJS2"/>
<gene>
    <name evidence="2" type="ordered locus">Metfor_2565</name>
</gene>
<evidence type="ECO:0000313" key="2">
    <source>
        <dbReference type="EMBL" id="AGB03558.1"/>
    </source>
</evidence>
<dbReference type="PROSITE" id="PS51257">
    <property type="entry name" value="PROKAR_LIPOPROTEIN"/>
    <property type="match status" value="1"/>
</dbReference>
<dbReference type="GeneID" id="14309957"/>
<keyword evidence="3" id="KW-1185">Reference proteome</keyword>
<dbReference type="OrthoDB" id="381518at2157"/>
<evidence type="ECO:0000313" key="3">
    <source>
        <dbReference type="Proteomes" id="UP000010824"/>
    </source>
</evidence>
<evidence type="ECO:0000256" key="1">
    <source>
        <dbReference type="SAM" id="MobiDB-lite"/>
    </source>
</evidence>
<dbReference type="Proteomes" id="UP000010824">
    <property type="component" value="Chromosome"/>
</dbReference>